<dbReference type="EMBL" id="OZ021737">
    <property type="protein sequence ID" value="CAK9318006.1"/>
    <property type="molecule type" value="Genomic_DNA"/>
</dbReference>
<dbReference type="PROSITE" id="PS50005">
    <property type="entry name" value="TPR"/>
    <property type="match status" value="1"/>
</dbReference>
<reference evidence="2 3" key="1">
    <citation type="submission" date="2024-03" db="EMBL/GenBank/DDBJ databases">
        <authorList>
            <person name="Gkanogiannis A."/>
            <person name="Becerra Lopez-Lavalle L."/>
        </authorList>
    </citation>
    <scope>NUCLEOTIDE SEQUENCE [LARGE SCALE GENOMIC DNA]</scope>
</reference>
<dbReference type="PANTHER" id="PTHR47689">
    <property type="entry name" value="TETRATRICOPEPTIDE REPEAT (TPR)-LIKE SUPERFAMILY PROTEIN"/>
    <property type="match status" value="1"/>
</dbReference>
<dbReference type="SUPFAM" id="SSF48452">
    <property type="entry name" value="TPR-like"/>
    <property type="match status" value="1"/>
</dbReference>
<dbReference type="Pfam" id="PF13424">
    <property type="entry name" value="TPR_12"/>
    <property type="match status" value="1"/>
</dbReference>
<dbReference type="InterPro" id="IPR011990">
    <property type="entry name" value="TPR-like_helical_dom_sf"/>
</dbReference>
<accession>A0ABP0YFZ6</accession>
<dbReference type="InterPro" id="IPR019734">
    <property type="entry name" value="TPR_rpt"/>
</dbReference>
<evidence type="ECO:0000313" key="3">
    <source>
        <dbReference type="Proteomes" id="UP001642487"/>
    </source>
</evidence>
<organism evidence="2 3">
    <name type="scientific">Citrullus colocynthis</name>
    <name type="common">colocynth</name>
    <dbReference type="NCBI Taxonomy" id="252529"/>
    <lineage>
        <taxon>Eukaryota</taxon>
        <taxon>Viridiplantae</taxon>
        <taxon>Streptophyta</taxon>
        <taxon>Embryophyta</taxon>
        <taxon>Tracheophyta</taxon>
        <taxon>Spermatophyta</taxon>
        <taxon>Magnoliopsida</taxon>
        <taxon>eudicotyledons</taxon>
        <taxon>Gunneridae</taxon>
        <taxon>Pentapetalae</taxon>
        <taxon>rosids</taxon>
        <taxon>fabids</taxon>
        <taxon>Cucurbitales</taxon>
        <taxon>Cucurbitaceae</taxon>
        <taxon>Benincaseae</taxon>
        <taxon>Citrullus</taxon>
    </lineage>
</organism>
<name>A0ABP0YFZ6_9ROSI</name>
<dbReference type="Gene3D" id="1.25.40.10">
    <property type="entry name" value="Tetratricopeptide repeat domain"/>
    <property type="match status" value="1"/>
</dbReference>
<protein>
    <recommendedName>
        <fullName evidence="4">Tetratricopeptide repeat protein</fullName>
    </recommendedName>
</protein>
<sequence>MTSIDLCGAAIILGINSNPVLAKDTSFKPSSENGIEDSETIGLRKVEDGSVISNLHTSKWRGRLEEAEKYFISAIQEAKEGFGERDPHVASAFNNLAELYRVMKTFDKAEPMYLEAINILEESYGTEDIRFLNPANVFFIANLLFFPYKN</sequence>
<keyword evidence="3" id="KW-1185">Reference proteome</keyword>
<evidence type="ECO:0008006" key="4">
    <source>
        <dbReference type="Google" id="ProtNLM"/>
    </source>
</evidence>
<keyword evidence="1" id="KW-0802">TPR repeat</keyword>
<feature type="repeat" description="TPR" evidence="1">
    <location>
        <begin position="90"/>
        <end position="123"/>
    </location>
</feature>
<evidence type="ECO:0000313" key="2">
    <source>
        <dbReference type="EMBL" id="CAK9318006.1"/>
    </source>
</evidence>
<gene>
    <name evidence="2" type="ORF">CITCOLO1_LOCUS9960</name>
</gene>
<dbReference type="Proteomes" id="UP001642487">
    <property type="component" value="Chromosome 3"/>
</dbReference>
<evidence type="ECO:0000256" key="1">
    <source>
        <dbReference type="PROSITE-ProRule" id="PRU00339"/>
    </source>
</evidence>
<dbReference type="PANTHER" id="PTHR47689:SF2">
    <property type="entry name" value="TETRATRICOPEPTIDE REPEAT (TPR)-LIKE SUPERFAMILY PROTEIN"/>
    <property type="match status" value="1"/>
</dbReference>
<proteinExistence type="predicted"/>